<name>A0AAV4NUH5_CAEEX</name>
<keyword evidence="2" id="KW-1185">Reference proteome</keyword>
<gene>
    <name evidence="1" type="ORF">CEXT_783851</name>
</gene>
<proteinExistence type="predicted"/>
<protein>
    <submittedName>
        <fullName evidence="1">Uncharacterized protein</fullName>
    </submittedName>
</protein>
<organism evidence="1 2">
    <name type="scientific">Caerostris extrusa</name>
    <name type="common">Bark spider</name>
    <name type="synonym">Caerostris bankana</name>
    <dbReference type="NCBI Taxonomy" id="172846"/>
    <lineage>
        <taxon>Eukaryota</taxon>
        <taxon>Metazoa</taxon>
        <taxon>Ecdysozoa</taxon>
        <taxon>Arthropoda</taxon>
        <taxon>Chelicerata</taxon>
        <taxon>Arachnida</taxon>
        <taxon>Araneae</taxon>
        <taxon>Araneomorphae</taxon>
        <taxon>Entelegynae</taxon>
        <taxon>Araneoidea</taxon>
        <taxon>Araneidae</taxon>
        <taxon>Caerostris</taxon>
    </lineage>
</organism>
<evidence type="ECO:0000313" key="2">
    <source>
        <dbReference type="Proteomes" id="UP001054945"/>
    </source>
</evidence>
<comment type="caution">
    <text evidence="1">The sequence shown here is derived from an EMBL/GenBank/DDBJ whole genome shotgun (WGS) entry which is preliminary data.</text>
</comment>
<sequence>MSKFEQRVALQTIYGDDSVKNAAGANLGNTISDFFFPLPTPQKLGRGKIYPLFFPTSSSGSTCRQDEMLSVLSAEATISSQDMPPPARWIDLLHQCGIEEGRRTV</sequence>
<dbReference type="Proteomes" id="UP001054945">
    <property type="component" value="Unassembled WGS sequence"/>
</dbReference>
<evidence type="ECO:0000313" key="1">
    <source>
        <dbReference type="EMBL" id="GIX88540.1"/>
    </source>
</evidence>
<dbReference type="AlphaFoldDB" id="A0AAV4NUH5"/>
<reference evidence="1 2" key="1">
    <citation type="submission" date="2021-06" db="EMBL/GenBank/DDBJ databases">
        <title>Caerostris extrusa draft genome.</title>
        <authorList>
            <person name="Kono N."/>
            <person name="Arakawa K."/>
        </authorList>
    </citation>
    <scope>NUCLEOTIDE SEQUENCE [LARGE SCALE GENOMIC DNA]</scope>
</reference>
<accession>A0AAV4NUH5</accession>
<dbReference type="EMBL" id="BPLR01021332">
    <property type="protein sequence ID" value="GIX88540.1"/>
    <property type="molecule type" value="Genomic_DNA"/>
</dbReference>